<accession>A0A7C1RYA4</accession>
<protein>
    <submittedName>
        <fullName evidence="2">AAA family ATPase</fullName>
    </submittedName>
</protein>
<dbReference type="InterPro" id="IPR052934">
    <property type="entry name" value="Methyl-DNA_Rec/Restrict_Enz"/>
</dbReference>
<dbReference type="EMBL" id="DSTU01000003">
    <property type="protein sequence ID" value="HFJ53349.1"/>
    <property type="molecule type" value="Genomic_DNA"/>
</dbReference>
<dbReference type="InterPro" id="IPR003593">
    <property type="entry name" value="AAA+_ATPase"/>
</dbReference>
<reference evidence="2" key="1">
    <citation type="journal article" date="2020" name="mSystems">
        <title>Genome- and Community-Level Interaction Insights into Carbon Utilization and Element Cycling Functions of Hydrothermarchaeota in Hydrothermal Sediment.</title>
        <authorList>
            <person name="Zhou Z."/>
            <person name="Liu Y."/>
            <person name="Xu W."/>
            <person name="Pan J."/>
            <person name="Luo Z.H."/>
            <person name="Li M."/>
        </authorList>
    </citation>
    <scope>NUCLEOTIDE SEQUENCE [LARGE SCALE GENOMIC DNA]</scope>
    <source>
        <strain evidence="2">SpSt-265</strain>
        <strain evidence="3">SpSt-465</strain>
    </source>
</reference>
<comment type="caution">
    <text evidence="2">The sequence shown here is derived from an EMBL/GenBank/DDBJ whole genome shotgun (WGS) entry which is preliminary data.</text>
</comment>
<dbReference type="CDD" id="cd00009">
    <property type="entry name" value="AAA"/>
    <property type="match status" value="1"/>
</dbReference>
<dbReference type="EMBL" id="DSLG01000003">
    <property type="protein sequence ID" value="HEA86962.1"/>
    <property type="molecule type" value="Genomic_DNA"/>
</dbReference>
<name>A0A7C1RYA4_UNCW3</name>
<evidence type="ECO:0000259" key="1">
    <source>
        <dbReference type="SMART" id="SM00382"/>
    </source>
</evidence>
<dbReference type="SUPFAM" id="SSF52540">
    <property type="entry name" value="P-loop containing nucleoside triphosphate hydrolases"/>
    <property type="match status" value="1"/>
</dbReference>
<feature type="domain" description="AAA+ ATPase" evidence="1">
    <location>
        <begin position="250"/>
        <end position="407"/>
    </location>
</feature>
<dbReference type="AlphaFoldDB" id="A0A7C1RYA4"/>
<dbReference type="Pfam" id="PF07728">
    <property type="entry name" value="AAA_5"/>
    <property type="match status" value="1"/>
</dbReference>
<dbReference type="InterPro" id="IPR027417">
    <property type="entry name" value="P-loop_NTPase"/>
</dbReference>
<proteinExistence type="predicted"/>
<sequence length="517" mass="58936">MFTTDQKELARALLQAIINKDTNAALNTSKNLLGDIFGANFAKNSDANGILRFYSLLAGQSGENIPYWGLLYEGATLSGPYENFSLVAFPDNSESPTQILICFGIGTGGVTEDASLLTKPSVQRSIKLLLKLIKKYNWNIPGTKTLVKDNILDETERIPEDIISSLGKFSDYDALWKKYGKYLPSACVIENTEEGASAFLSHILLYGKFREWNIREGYKKNILDMKLIPQLIEIWRGYPKIDPLIDYLKKRKYIILQGPPGTGKTHLAIEIAEKMKKNNIITNYDIIQFHSSYNYEDFVEGIKPQTSTQQLVFTNYEGPFVESIEKAVESNIGNLLIIDEINRGDFAKILGEAIFLLEPEQNRKLKLRSRKELYMPNNFYIIGTMNTADRSIAMLDFAIRRRFAFIDIWPSSEQLTKIYETMNCPSVEERALEYFNKITKIFFDKVTDDELNLQPGHSYFIADSLDYLNAKLKNEVVSLLKEYLLEGKLTLAKNELLTLIEEIEELPTNEETTTTIN</sequence>
<evidence type="ECO:0000313" key="3">
    <source>
        <dbReference type="EMBL" id="HFJ53349.1"/>
    </source>
</evidence>
<evidence type="ECO:0000313" key="2">
    <source>
        <dbReference type="EMBL" id="HEA86962.1"/>
    </source>
</evidence>
<dbReference type="GO" id="GO:0005524">
    <property type="term" value="F:ATP binding"/>
    <property type="evidence" value="ECO:0007669"/>
    <property type="project" value="InterPro"/>
</dbReference>
<dbReference type="SMART" id="SM00382">
    <property type="entry name" value="AAA"/>
    <property type="match status" value="1"/>
</dbReference>
<dbReference type="PANTHER" id="PTHR37291:SF1">
    <property type="entry name" value="TYPE IV METHYL-DIRECTED RESTRICTION ENZYME ECOKMCRB SUBUNIT"/>
    <property type="match status" value="1"/>
</dbReference>
<organism evidence="2">
    <name type="scientific">candidate division WOR-3 bacterium</name>
    <dbReference type="NCBI Taxonomy" id="2052148"/>
    <lineage>
        <taxon>Bacteria</taxon>
        <taxon>Bacteria division WOR-3</taxon>
    </lineage>
</organism>
<dbReference type="Gene3D" id="3.40.50.300">
    <property type="entry name" value="P-loop containing nucleotide triphosphate hydrolases"/>
    <property type="match status" value="1"/>
</dbReference>
<dbReference type="GO" id="GO:0016887">
    <property type="term" value="F:ATP hydrolysis activity"/>
    <property type="evidence" value="ECO:0007669"/>
    <property type="project" value="InterPro"/>
</dbReference>
<gene>
    <name evidence="2" type="ORF">ENP94_03010</name>
    <name evidence="3" type="ORF">ENS16_01495</name>
</gene>
<dbReference type="PANTHER" id="PTHR37291">
    <property type="entry name" value="5-METHYLCYTOSINE-SPECIFIC RESTRICTION ENZYME B"/>
    <property type="match status" value="1"/>
</dbReference>
<dbReference type="InterPro" id="IPR011704">
    <property type="entry name" value="ATPase_dyneun-rel_AAA"/>
</dbReference>